<dbReference type="SUPFAM" id="SSF48403">
    <property type="entry name" value="Ankyrin repeat"/>
    <property type="match status" value="1"/>
</dbReference>
<keyword evidence="5" id="KW-1185">Reference proteome</keyword>
<dbReference type="PANTHER" id="PTHR24198:SF165">
    <property type="entry name" value="ANKYRIN REPEAT-CONTAINING PROTEIN-RELATED"/>
    <property type="match status" value="1"/>
</dbReference>
<dbReference type="PANTHER" id="PTHR24198">
    <property type="entry name" value="ANKYRIN REPEAT AND PROTEIN KINASE DOMAIN-CONTAINING PROTEIN"/>
    <property type="match status" value="1"/>
</dbReference>
<evidence type="ECO:0000313" key="5">
    <source>
        <dbReference type="Proteomes" id="UP000637906"/>
    </source>
</evidence>
<dbReference type="InterPro" id="IPR036770">
    <property type="entry name" value="Ankyrin_rpt-contain_sf"/>
</dbReference>
<dbReference type="Proteomes" id="UP000637906">
    <property type="component" value="Unassembled WGS sequence"/>
</dbReference>
<gene>
    <name evidence="4" type="ORF">sL5_03500</name>
</gene>
<keyword evidence="2 3" id="KW-0040">ANK repeat</keyword>
<protein>
    <recommendedName>
        <fullName evidence="6">Ankyrin repeat domain-containing protein</fullName>
    </recommendedName>
</protein>
<name>A0A8J3MMN9_9RICK</name>
<evidence type="ECO:0008006" key="6">
    <source>
        <dbReference type="Google" id="ProtNLM"/>
    </source>
</evidence>
<dbReference type="Gene3D" id="1.25.40.20">
    <property type="entry name" value="Ankyrin repeat-containing domain"/>
    <property type="match status" value="2"/>
</dbReference>
<evidence type="ECO:0000313" key="4">
    <source>
        <dbReference type="EMBL" id="GHM59357.1"/>
    </source>
</evidence>
<accession>A0A8J3MMN9</accession>
<evidence type="ECO:0000256" key="1">
    <source>
        <dbReference type="ARBA" id="ARBA00022737"/>
    </source>
</evidence>
<dbReference type="Pfam" id="PF12796">
    <property type="entry name" value="Ank_2"/>
    <property type="match status" value="1"/>
</dbReference>
<reference evidence="4 5" key="1">
    <citation type="journal article" date="2021" name="Microb. Ecol.">
        <title>Candidatus Mesenet longicola: Novel Endosymbionts of Brontispa longissima that Induce Cytoplasmic Incompatibility.</title>
        <authorList>
            <person name="Takano S."/>
            <person name="Gotoh Y."/>
            <person name="Hayashi T."/>
        </authorList>
    </citation>
    <scope>NUCLEOTIDE SEQUENCE [LARGE SCALE GENOMIC DNA]</scope>
    <source>
        <strain evidence="4">L5</strain>
    </source>
</reference>
<comment type="caution">
    <text evidence="4">The sequence shown here is derived from an EMBL/GenBank/DDBJ whole genome shotgun (WGS) entry which is preliminary data.</text>
</comment>
<dbReference type="PROSITE" id="PS50088">
    <property type="entry name" value="ANK_REPEAT"/>
    <property type="match status" value="3"/>
</dbReference>
<keyword evidence="1" id="KW-0677">Repeat</keyword>
<sequence>MFNWIKKICSRLLYWAAHKGHIRTARLLIKLRADVNAKDKYGNTALHCAAINGYKDIAELLLNRGVDADHIGKALKSAVSCGHKEIVERLLKEEGINPDRKARVLCNAAKSNNKEILWLFKDKMDSDTKEEVLYNGNVEVLKLLLEEGVINEEDIKDHGEESLCDAAYYSKMDKIKYLLEHNVDANANSDNMEIVAFHQVIIFESDKNIVELFLRHRVDVNIKDCDSRTVLHYAARDGKQEIVELLLKHNADVDARDNEGKTALDLARDKGYKEIAELLSSYKTDTRDSDKVSQLDEVKTESVTQHLHIALT</sequence>
<feature type="repeat" description="ANK" evidence="3">
    <location>
        <begin position="226"/>
        <end position="258"/>
    </location>
</feature>
<evidence type="ECO:0000256" key="3">
    <source>
        <dbReference type="PROSITE-ProRule" id="PRU00023"/>
    </source>
</evidence>
<feature type="repeat" description="ANK" evidence="3">
    <location>
        <begin position="13"/>
        <end position="40"/>
    </location>
</feature>
<proteinExistence type="predicted"/>
<dbReference type="PROSITE" id="PS50297">
    <property type="entry name" value="ANK_REP_REGION"/>
    <property type="match status" value="2"/>
</dbReference>
<dbReference type="Pfam" id="PF13637">
    <property type="entry name" value="Ank_4"/>
    <property type="match status" value="1"/>
</dbReference>
<dbReference type="AlphaFoldDB" id="A0A8J3MMN9"/>
<feature type="repeat" description="ANK" evidence="3">
    <location>
        <begin position="41"/>
        <end position="73"/>
    </location>
</feature>
<dbReference type="PRINTS" id="PR01415">
    <property type="entry name" value="ANKYRIN"/>
</dbReference>
<dbReference type="SMART" id="SM00248">
    <property type="entry name" value="ANK"/>
    <property type="match status" value="8"/>
</dbReference>
<dbReference type="InterPro" id="IPR002110">
    <property type="entry name" value="Ankyrin_rpt"/>
</dbReference>
<dbReference type="EMBL" id="BNGU01000010">
    <property type="protein sequence ID" value="GHM59357.1"/>
    <property type="molecule type" value="Genomic_DNA"/>
</dbReference>
<organism evidence="4 5">
    <name type="scientific">Candidatus Mesenet longicola</name>
    <dbReference type="NCBI Taxonomy" id="1892558"/>
    <lineage>
        <taxon>Bacteria</taxon>
        <taxon>Pseudomonadati</taxon>
        <taxon>Pseudomonadota</taxon>
        <taxon>Alphaproteobacteria</taxon>
        <taxon>Rickettsiales</taxon>
        <taxon>Anaplasmataceae</taxon>
        <taxon>Candidatus Mesenet</taxon>
    </lineage>
</organism>
<evidence type="ECO:0000256" key="2">
    <source>
        <dbReference type="ARBA" id="ARBA00023043"/>
    </source>
</evidence>